<reference evidence="2" key="1">
    <citation type="submission" date="2023-03" db="EMBL/GenBank/DDBJ databases">
        <title>Massive genome expansion in bonnet fungi (Mycena s.s.) driven by repeated elements and novel gene families across ecological guilds.</title>
        <authorList>
            <consortium name="Lawrence Berkeley National Laboratory"/>
            <person name="Harder C.B."/>
            <person name="Miyauchi S."/>
            <person name="Viragh M."/>
            <person name="Kuo A."/>
            <person name="Thoen E."/>
            <person name="Andreopoulos B."/>
            <person name="Lu D."/>
            <person name="Skrede I."/>
            <person name="Drula E."/>
            <person name="Henrissat B."/>
            <person name="Morin E."/>
            <person name="Kohler A."/>
            <person name="Barry K."/>
            <person name="LaButti K."/>
            <person name="Morin E."/>
            <person name="Salamov A."/>
            <person name="Lipzen A."/>
            <person name="Mereny Z."/>
            <person name="Hegedus B."/>
            <person name="Baldrian P."/>
            <person name="Stursova M."/>
            <person name="Weitz H."/>
            <person name="Taylor A."/>
            <person name="Grigoriev I.V."/>
            <person name="Nagy L.G."/>
            <person name="Martin F."/>
            <person name="Kauserud H."/>
        </authorList>
    </citation>
    <scope>NUCLEOTIDE SEQUENCE</scope>
    <source>
        <strain evidence="2">CBHHK067</strain>
    </source>
</reference>
<comment type="caution">
    <text evidence="2">The sequence shown here is derived from an EMBL/GenBank/DDBJ whole genome shotgun (WGS) entry which is preliminary data.</text>
</comment>
<dbReference type="Proteomes" id="UP001221757">
    <property type="component" value="Unassembled WGS sequence"/>
</dbReference>
<organism evidence="2 3">
    <name type="scientific">Mycena rosella</name>
    <name type="common">Pink bonnet</name>
    <name type="synonym">Agaricus rosellus</name>
    <dbReference type="NCBI Taxonomy" id="1033263"/>
    <lineage>
        <taxon>Eukaryota</taxon>
        <taxon>Fungi</taxon>
        <taxon>Dikarya</taxon>
        <taxon>Basidiomycota</taxon>
        <taxon>Agaricomycotina</taxon>
        <taxon>Agaricomycetes</taxon>
        <taxon>Agaricomycetidae</taxon>
        <taxon>Agaricales</taxon>
        <taxon>Marasmiineae</taxon>
        <taxon>Mycenaceae</taxon>
        <taxon>Mycena</taxon>
    </lineage>
</organism>
<name>A0AAD7BVD7_MYCRO</name>
<gene>
    <name evidence="2" type="ORF">B0H17DRAFT_1150000</name>
</gene>
<feature type="compositionally biased region" description="Acidic residues" evidence="1">
    <location>
        <begin position="260"/>
        <end position="275"/>
    </location>
</feature>
<protein>
    <submittedName>
        <fullName evidence="2">Uncharacterized protein</fullName>
    </submittedName>
</protein>
<dbReference type="AlphaFoldDB" id="A0AAD7BVD7"/>
<keyword evidence="3" id="KW-1185">Reference proteome</keyword>
<feature type="region of interest" description="Disordered" evidence="1">
    <location>
        <begin position="251"/>
        <end position="275"/>
    </location>
</feature>
<evidence type="ECO:0000313" key="3">
    <source>
        <dbReference type="Proteomes" id="UP001221757"/>
    </source>
</evidence>
<evidence type="ECO:0000256" key="1">
    <source>
        <dbReference type="SAM" id="MobiDB-lite"/>
    </source>
</evidence>
<evidence type="ECO:0000313" key="2">
    <source>
        <dbReference type="EMBL" id="KAJ7632053.1"/>
    </source>
</evidence>
<sequence>MSSSVVLISDWNPKWLKQLEIMGLNKVNNEMQETVDSAMNQETNGLMHFTAKDLLEPVIPNKGPDRDGDCEYYMLSIGPRDTGIIGCPEVHSAAFEAADTRRLAYNLLKRQVSREGGEKIEQRNRSTTVVTLGGNPGVPFIAKGKCNDFESGSGYIDEFRHSETTNNCAFVLGNSCDGLRTEWTTEVRSCTDGASISHKLCMRHNGQAEREEAGMECSIGELFSPDWRVLKATRRDAYVCLLLFGAPSVQQKRRPTMEPGGDEAWEYGGDDSEED</sequence>
<accession>A0AAD7BVD7</accession>
<proteinExistence type="predicted"/>
<dbReference type="EMBL" id="JARKIE010000496">
    <property type="protein sequence ID" value="KAJ7632053.1"/>
    <property type="molecule type" value="Genomic_DNA"/>
</dbReference>